<reference evidence="9" key="2">
    <citation type="submission" date="2020-09" db="EMBL/GenBank/DDBJ databases">
        <authorList>
            <person name="Sun Q."/>
            <person name="Sedlacek I."/>
        </authorList>
    </citation>
    <scope>NUCLEOTIDE SEQUENCE</scope>
    <source>
        <strain evidence="9">CCM 7086</strain>
    </source>
</reference>
<dbReference type="Proteomes" id="UP000620266">
    <property type="component" value="Unassembled WGS sequence"/>
</dbReference>
<dbReference type="GO" id="GO:0005829">
    <property type="term" value="C:cytosol"/>
    <property type="evidence" value="ECO:0007669"/>
    <property type="project" value="TreeGrafter"/>
</dbReference>
<evidence type="ECO:0000259" key="8">
    <source>
        <dbReference type="Pfam" id="PF02562"/>
    </source>
</evidence>
<feature type="region of interest" description="Disordered" evidence="7">
    <location>
        <begin position="343"/>
        <end position="369"/>
    </location>
</feature>
<keyword evidence="5" id="KW-0067">ATP-binding</keyword>
<evidence type="ECO:0000256" key="1">
    <source>
        <dbReference type="ARBA" id="ARBA00004496"/>
    </source>
</evidence>
<dbReference type="InterPro" id="IPR003714">
    <property type="entry name" value="PhoH"/>
</dbReference>
<evidence type="ECO:0000256" key="5">
    <source>
        <dbReference type="ARBA" id="ARBA00022840"/>
    </source>
</evidence>
<evidence type="ECO:0000256" key="6">
    <source>
        <dbReference type="ARBA" id="ARBA00039970"/>
    </source>
</evidence>
<dbReference type="Pfam" id="PF02562">
    <property type="entry name" value="PhoH"/>
    <property type="match status" value="1"/>
</dbReference>
<sequence length="369" mass="40193">MKTKTAVQPSYFIPEPLDNKRLAHLCGPMDENLRQISAALDVTVFRRGDRFIVSGSNAERAVAILDQFYQEADRVIPLEEVQLALVEQRASLAEPAPISTPVAKSGGKGASKGKEVESVADAAPITLKTRRHDLRGRTPHQLQYLRAIMEHDITFGVGPAGTGKTYLAVACAVDALERDAVKRIILTRPAVEAGERLGFLPGDLSQKVDPYLRPLYDALYDLLGFDRTQKMFEKQAIEIAPLAYMRGRTLNHAFVILDEAQNTTPEQMKMFLTRIGFGSKAVVTGDVTQIDLQHNQKSGLVEAIDVLAKVRGLAFTHFSSADVVRHPLVGRIVDAYEQAKGMATPASGPAAKSATKTTATRGANKHVGK</sequence>
<dbReference type="PANTHER" id="PTHR30473:SF1">
    <property type="entry name" value="PHOH-LIKE PROTEIN"/>
    <property type="match status" value="1"/>
</dbReference>
<dbReference type="PANTHER" id="PTHR30473">
    <property type="entry name" value="PROTEIN PHOH"/>
    <property type="match status" value="1"/>
</dbReference>
<keyword evidence="10" id="KW-1185">Reference proteome</keyword>
<dbReference type="InterPro" id="IPR051451">
    <property type="entry name" value="PhoH2-like"/>
</dbReference>
<protein>
    <recommendedName>
        <fullName evidence="6">PhoH-like protein</fullName>
    </recommendedName>
</protein>
<keyword evidence="4" id="KW-0547">Nucleotide-binding</keyword>
<dbReference type="Gene3D" id="3.40.50.300">
    <property type="entry name" value="P-loop containing nucleotide triphosphate hydrolases"/>
    <property type="match status" value="1"/>
</dbReference>
<dbReference type="AlphaFoldDB" id="A0A8J2UMD0"/>
<feature type="compositionally biased region" description="Low complexity" evidence="7">
    <location>
        <begin position="343"/>
        <end position="362"/>
    </location>
</feature>
<comment type="caution">
    <text evidence="9">The sequence shown here is derived from an EMBL/GenBank/DDBJ whole genome shotgun (WGS) entry which is preliminary data.</text>
</comment>
<comment type="subcellular location">
    <subcellularLocation>
        <location evidence="1">Cytoplasm</location>
    </subcellularLocation>
</comment>
<proteinExistence type="inferred from homology"/>
<comment type="similarity">
    <text evidence="2">Belongs to the PhoH family.</text>
</comment>
<evidence type="ECO:0000256" key="3">
    <source>
        <dbReference type="ARBA" id="ARBA00022490"/>
    </source>
</evidence>
<dbReference type="InterPro" id="IPR027417">
    <property type="entry name" value="P-loop_NTPase"/>
</dbReference>
<dbReference type="SUPFAM" id="SSF52540">
    <property type="entry name" value="P-loop containing nucleoside triphosphate hydrolases"/>
    <property type="match status" value="1"/>
</dbReference>
<dbReference type="FunFam" id="3.40.50.300:FF:000013">
    <property type="entry name" value="PhoH family ATPase"/>
    <property type="match status" value="1"/>
</dbReference>
<name>A0A8J2UMD0_9BURK</name>
<organism evidence="9 10">
    <name type="scientific">Oxalicibacterium flavum</name>
    <dbReference type="NCBI Taxonomy" id="179467"/>
    <lineage>
        <taxon>Bacteria</taxon>
        <taxon>Pseudomonadati</taxon>
        <taxon>Pseudomonadota</taxon>
        <taxon>Betaproteobacteria</taxon>
        <taxon>Burkholderiales</taxon>
        <taxon>Oxalobacteraceae</taxon>
        <taxon>Oxalicibacterium</taxon>
    </lineage>
</organism>
<evidence type="ECO:0000256" key="2">
    <source>
        <dbReference type="ARBA" id="ARBA00010393"/>
    </source>
</evidence>
<evidence type="ECO:0000313" key="10">
    <source>
        <dbReference type="Proteomes" id="UP000620266"/>
    </source>
</evidence>
<evidence type="ECO:0000256" key="4">
    <source>
        <dbReference type="ARBA" id="ARBA00022741"/>
    </source>
</evidence>
<dbReference type="RefSeq" id="WP_188396880.1">
    <property type="nucleotide sequence ID" value="NZ_BMCG01000005.1"/>
</dbReference>
<evidence type="ECO:0000313" key="9">
    <source>
        <dbReference type="EMBL" id="GGC16006.1"/>
    </source>
</evidence>
<reference evidence="9" key="1">
    <citation type="journal article" date="2014" name="Int. J. Syst. Evol. Microbiol.">
        <title>Complete genome sequence of Corynebacterium casei LMG S-19264T (=DSM 44701T), isolated from a smear-ripened cheese.</title>
        <authorList>
            <consortium name="US DOE Joint Genome Institute (JGI-PGF)"/>
            <person name="Walter F."/>
            <person name="Albersmeier A."/>
            <person name="Kalinowski J."/>
            <person name="Ruckert C."/>
        </authorList>
    </citation>
    <scope>NUCLEOTIDE SEQUENCE</scope>
    <source>
        <strain evidence="9">CCM 7086</strain>
    </source>
</reference>
<dbReference type="GO" id="GO:0005524">
    <property type="term" value="F:ATP binding"/>
    <property type="evidence" value="ECO:0007669"/>
    <property type="project" value="UniProtKB-KW"/>
</dbReference>
<keyword evidence="3" id="KW-0963">Cytoplasm</keyword>
<feature type="domain" description="PhoH-like protein" evidence="8">
    <location>
        <begin position="134"/>
        <end position="337"/>
    </location>
</feature>
<dbReference type="EMBL" id="BMCG01000005">
    <property type="protein sequence ID" value="GGC16006.1"/>
    <property type="molecule type" value="Genomic_DNA"/>
</dbReference>
<evidence type="ECO:0000256" key="7">
    <source>
        <dbReference type="SAM" id="MobiDB-lite"/>
    </source>
</evidence>
<accession>A0A8J2UMD0</accession>
<gene>
    <name evidence="9" type="ORF">GCM10007205_26220</name>
</gene>